<feature type="transmembrane region" description="Helical" evidence="1">
    <location>
        <begin position="68"/>
        <end position="88"/>
    </location>
</feature>
<gene>
    <name evidence="2" type="ORF">EBN03_21055</name>
</gene>
<keyword evidence="3" id="KW-1185">Reference proteome</keyword>
<reference evidence="2 3" key="1">
    <citation type="submission" date="2018-10" db="EMBL/GenBank/DDBJ databases">
        <title>Isolation from cow dung.</title>
        <authorList>
            <person name="Ling L."/>
        </authorList>
    </citation>
    <scope>NUCLEOTIDE SEQUENCE [LARGE SCALE GENOMIC DNA]</scope>
    <source>
        <strain evidence="2 3">NEAU-LL90</strain>
    </source>
</reference>
<dbReference type="AlphaFoldDB" id="A0A3M2KYW9"/>
<keyword evidence="1" id="KW-1133">Transmembrane helix</keyword>
<evidence type="ECO:0000256" key="1">
    <source>
        <dbReference type="SAM" id="Phobius"/>
    </source>
</evidence>
<sequence>MGESSSDFLVTGMDPAIAVVLGFLAFVAALALQLRARRYNAWLYWFAVVMVGVFGTMAADVMHVALGVPYPVSTAFYALTLAAVFVVWQRVEGTLSIHAVDTTRRELFYWAAVVATFAMGTALGDLTAYTLHLGYAASAALFAVLILVPAAGYRLGWNPILCFWTAYVLTRPLGASIADWMGKPRDSSGLGLGDGPVVAVLGLAIVALVAYLAVTKSDVQQGESADAPDPALR</sequence>
<evidence type="ECO:0008006" key="4">
    <source>
        <dbReference type="Google" id="ProtNLM"/>
    </source>
</evidence>
<feature type="transmembrane region" description="Helical" evidence="1">
    <location>
        <begin position="108"/>
        <end position="129"/>
    </location>
</feature>
<feature type="transmembrane region" description="Helical" evidence="1">
    <location>
        <begin position="135"/>
        <end position="153"/>
    </location>
</feature>
<comment type="caution">
    <text evidence="2">The sequence shown here is derived from an EMBL/GenBank/DDBJ whole genome shotgun (WGS) entry which is preliminary data.</text>
</comment>
<protein>
    <recommendedName>
        <fullName evidence="4">Membrane-anchored protein</fullName>
    </recommendedName>
</protein>
<dbReference type="Pfam" id="PF03988">
    <property type="entry name" value="DUF347"/>
    <property type="match status" value="3"/>
</dbReference>
<name>A0A3M2KYW9_9NOCA</name>
<accession>A0A3M2KYW9</accession>
<feature type="transmembrane region" description="Helical" evidence="1">
    <location>
        <begin position="41"/>
        <end position="62"/>
    </location>
</feature>
<feature type="transmembrane region" description="Helical" evidence="1">
    <location>
        <begin position="16"/>
        <end position="34"/>
    </location>
</feature>
<evidence type="ECO:0000313" key="2">
    <source>
        <dbReference type="EMBL" id="RMI30689.1"/>
    </source>
</evidence>
<keyword evidence="1" id="KW-0472">Membrane</keyword>
<feature type="transmembrane region" description="Helical" evidence="1">
    <location>
        <begin position="160"/>
        <end position="177"/>
    </location>
</feature>
<dbReference type="InterPro" id="IPR007136">
    <property type="entry name" value="DUF347"/>
</dbReference>
<evidence type="ECO:0000313" key="3">
    <source>
        <dbReference type="Proteomes" id="UP000279275"/>
    </source>
</evidence>
<dbReference type="EMBL" id="RFFH01000009">
    <property type="protein sequence ID" value="RMI30689.1"/>
    <property type="molecule type" value="Genomic_DNA"/>
</dbReference>
<proteinExistence type="predicted"/>
<feature type="transmembrane region" description="Helical" evidence="1">
    <location>
        <begin position="197"/>
        <end position="214"/>
    </location>
</feature>
<keyword evidence="1" id="KW-0812">Transmembrane</keyword>
<dbReference type="OrthoDB" id="9794709at2"/>
<organism evidence="2 3">
    <name type="scientific">Nocardia stercoris</name>
    <dbReference type="NCBI Taxonomy" id="2483361"/>
    <lineage>
        <taxon>Bacteria</taxon>
        <taxon>Bacillati</taxon>
        <taxon>Actinomycetota</taxon>
        <taxon>Actinomycetes</taxon>
        <taxon>Mycobacteriales</taxon>
        <taxon>Nocardiaceae</taxon>
        <taxon>Nocardia</taxon>
    </lineage>
</organism>
<dbReference type="Proteomes" id="UP000279275">
    <property type="component" value="Unassembled WGS sequence"/>
</dbReference>